<comment type="similarity">
    <text evidence="1">Belongs to the antibiotic N-acetyltransferase family.</text>
</comment>
<evidence type="ECO:0000313" key="4">
    <source>
        <dbReference type="EMBL" id="CAJ35654.1"/>
    </source>
</evidence>
<evidence type="ECO:0000256" key="1">
    <source>
        <dbReference type="ARBA" id="ARBA00006383"/>
    </source>
</evidence>
<dbReference type="KEGG" id="rci:RCIX166"/>
<organism evidence="4 5">
    <name type="scientific">Methanocella arvoryzae (strain DSM 22066 / NBRC 105507 / MRE50)</name>
    <dbReference type="NCBI Taxonomy" id="351160"/>
    <lineage>
        <taxon>Archaea</taxon>
        <taxon>Methanobacteriati</taxon>
        <taxon>Methanobacteriota</taxon>
        <taxon>Stenosarchaea group</taxon>
        <taxon>Methanomicrobia</taxon>
        <taxon>Methanocellales</taxon>
        <taxon>Methanocellaceae</taxon>
        <taxon>Methanocella</taxon>
    </lineage>
</organism>
<evidence type="ECO:0000256" key="2">
    <source>
        <dbReference type="ARBA" id="ARBA00022679"/>
    </source>
</evidence>
<dbReference type="RefSeq" id="WP_012036843.1">
    <property type="nucleotide sequence ID" value="NC_009464.1"/>
</dbReference>
<sequence length="270" mass="29584">MRESEIIQKTPEPRTVESISRDLRALGLREGMTVIVHASLSSIGWVCGEAVAVIQALLNVVTEEGTLVMPAQTGLSDPAGWKNPPVPAPWVAIIRETMPAYDAAVTPTRGIGIIAETFRKWPGAVRSSHPNLSLSALGKNARRITEGQTIDYALGENSPLARIYDLDGYVLMLGTGYDTCTSLHLAEYRAPGAKPCRDGFPIMKDGRRTWVESEDIVLDSDIFPHIGADFEESVQISRGYVGSAGSRLFRQREAVDFATKWLTEYRKSHG</sequence>
<dbReference type="OrthoDB" id="312635at2157"/>
<gene>
    <name evidence="4" type="primary">aacC</name>
    <name evidence="4" type="ORF">RCIX166</name>
</gene>
<dbReference type="Pfam" id="PF02522">
    <property type="entry name" value="Antibiotic_NAT"/>
    <property type="match status" value="1"/>
</dbReference>
<reference evidence="4 5" key="1">
    <citation type="journal article" date="2006" name="Science">
        <title>Genome of rice cluster I archaea -- the key methane producers in the rice rhizosphere.</title>
        <authorList>
            <person name="Erkel C."/>
            <person name="Kube M."/>
            <person name="Reinhardt R."/>
            <person name="Liesack W."/>
        </authorList>
    </citation>
    <scope>NUCLEOTIDE SEQUENCE [LARGE SCALE GENOMIC DNA]</scope>
    <source>
        <strain evidence="5">DSM 22066 / NBRC 105507 / MRE50</strain>
    </source>
</reference>
<dbReference type="Proteomes" id="UP000000663">
    <property type="component" value="Chromosome"/>
</dbReference>
<dbReference type="GeneID" id="5143583"/>
<evidence type="ECO:0000256" key="3">
    <source>
        <dbReference type="ARBA" id="ARBA00023315"/>
    </source>
</evidence>
<dbReference type="InterPro" id="IPR028345">
    <property type="entry name" value="Antibiotic_NAT-like"/>
</dbReference>
<dbReference type="PANTHER" id="PTHR11104:SF0">
    <property type="entry name" value="SPBETA PROPHAGE-DERIVED AMINOGLYCOSIDE N(3')-ACETYLTRANSFERASE-LIKE PROTEIN YOKD"/>
    <property type="match status" value="1"/>
</dbReference>
<evidence type="ECO:0000313" key="5">
    <source>
        <dbReference type="Proteomes" id="UP000000663"/>
    </source>
</evidence>
<dbReference type="InterPro" id="IPR003679">
    <property type="entry name" value="Amioglycoside_AcTrfase"/>
</dbReference>
<dbReference type="AlphaFoldDB" id="Q0W7I9"/>
<dbReference type="EC" id="2.3.1.81" evidence="4"/>
<name>Q0W7I9_METAR</name>
<protein>
    <submittedName>
        <fullName evidence="4">Aminoglycoside N3\'-acetyltransferase</fullName>
        <ecNumber evidence="4">2.3.1.81</ecNumber>
    </submittedName>
</protein>
<dbReference type="PATRIC" id="fig|351160.9.peg.2580"/>
<dbReference type="SUPFAM" id="SSF110710">
    <property type="entry name" value="TTHA0583/YokD-like"/>
    <property type="match status" value="1"/>
</dbReference>
<dbReference type="PANTHER" id="PTHR11104">
    <property type="entry name" value="AMINOGLYCOSIDE N3-ACETYLTRANSFERASE"/>
    <property type="match status" value="1"/>
</dbReference>
<dbReference type="GO" id="GO:0046353">
    <property type="term" value="F:aminoglycoside 3-N-acetyltransferase activity"/>
    <property type="evidence" value="ECO:0007669"/>
    <property type="project" value="UniProtKB-EC"/>
</dbReference>
<accession>Q0W7I9</accession>
<dbReference type="eggNOG" id="arCOG06298">
    <property type="taxonomic scope" value="Archaea"/>
</dbReference>
<dbReference type="GO" id="GO:0046677">
    <property type="term" value="P:response to antibiotic"/>
    <property type="evidence" value="ECO:0007669"/>
    <property type="project" value="InterPro"/>
</dbReference>
<keyword evidence="2 4" id="KW-0808">Transferase</keyword>
<dbReference type="EMBL" id="AM114193">
    <property type="protein sequence ID" value="CAJ35654.1"/>
    <property type="molecule type" value="Genomic_DNA"/>
</dbReference>
<keyword evidence="3 4" id="KW-0012">Acyltransferase</keyword>
<proteinExistence type="inferred from homology"/>
<keyword evidence="5" id="KW-1185">Reference proteome</keyword>